<organism evidence="3">
    <name type="scientific">Micromonas pusilla (strain CCMP1545)</name>
    <name type="common">Picoplanktonic green alga</name>
    <dbReference type="NCBI Taxonomy" id="564608"/>
    <lineage>
        <taxon>Eukaryota</taxon>
        <taxon>Viridiplantae</taxon>
        <taxon>Chlorophyta</taxon>
        <taxon>Mamiellophyceae</taxon>
        <taxon>Mamiellales</taxon>
        <taxon>Mamiellaceae</taxon>
        <taxon>Micromonas</taxon>
    </lineage>
</organism>
<evidence type="ECO:0000313" key="2">
    <source>
        <dbReference type="EMBL" id="EEH53741.1"/>
    </source>
</evidence>
<sequence length="356" mass="38669">MHRVARSGAEDADGGIAGQTATRDDFAGASSREIRRLAPSPSSSDGSDDDDDDDDDASRASSSSSDEPLTCWYLRPRGTLRRGVGAMCLDDDDATTTSTTTTSTTTTTFTPLRARDDDDISRRCDAHGVVATRWTSDARDLATAARARACVIPRAEEEEEEEEEKDRSSAPPRLAELASAALARTLATTPRLPPSLPVHILNDVVERAGLRALDHRVLAMVLGHGLTRLRFRRVRIRTGSHTIPFALWTPFLKDLTRRPLRRSRPMKRTRHQISNQSHHFPPRRPPITSLPSETSPRCSARASPGRGCTGARASAISTTGSRSRERTCARPGRRACSTCTTATWCRTTAGGRGCGG</sequence>
<proteinExistence type="predicted"/>
<dbReference type="EMBL" id="GG663745">
    <property type="protein sequence ID" value="EEH53741.1"/>
    <property type="molecule type" value="Genomic_DNA"/>
</dbReference>
<name>C1N251_MICPC</name>
<feature type="region of interest" description="Disordered" evidence="1">
    <location>
        <begin position="152"/>
        <end position="173"/>
    </location>
</feature>
<feature type="compositionally biased region" description="Acidic residues" evidence="1">
    <location>
        <begin position="46"/>
        <end position="56"/>
    </location>
</feature>
<feature type="region of interest" description="Disordered" evidence="1">
    <location>
        <begin position="263"/>
        <end position="324"/>
    </location>
</feature>
<keyword evidence="3" id="KW-1185">Reference proteome</keyword>
<reference evidence="2 3" key="1">
    <citation type="journal article" date="2009" name="Science">
        <title>Green evolution and dynamic adaptations revealed by genomes of the marine picoeukaryotes Micromonas.</title>
        <authorList>
            <person name="Worden A.Z."/>
            <person name="Lee J.H."/>
            <person name="Mock T."/>
            <person name="Rouze P."/>
            <person name="Simmons M.P."/>
            <person name="Aerts A.L."/>
            <person name="Allen A.E."/>
            <person name="Cuvelier M.L."/>
            <person name="Derelle E."/>
            <person name="Everett M.V."/>
            <person name="Foulon E."/>
            <person name="Grimwood J."/>
            <person name="Gundlach H."/>
            <person name="Henrissat B."/>
            <person name="Napoli C."/>
            <person name="McDonald S.M."/>
            <person name="Parker M.S."/>
            <person name="Rombauts S."/>
            <person name="Salamov A."/>
            <person name="Von Dassow P."/>
            <person name="Badger J.H."/>
            <person name="Coutinho P.M."/>
            <person name="Demir E."/>
            <person name="Dubchak I."/>
            <person name="Gentemann C."/>
            <person name="Eikrem W."/>
            <person name="Gready J.E."/>
            <person name="John U."/>
            <person name="Lanier W."/>
            <person name="Lindquist E.A."/>
            <person name="Lucas S."/>
            <person name="Mayer K.F."/>
            <person name="Moreau H."/>
            <person name="Not F."/>
            <person name="Otillar R."/>
            <person name="Panaud O."/>
            <person name="Pangilinan J."/>
            <person name="Paulsen I."/>
            <person name="Piegu B."/>
            <person name="Poliakov A."/>
            <person name="Robbens S."/>
            <person name="Schmutz J."/>
            <person name="Toulza E."/>
            <person name="Wyss T."/>
            <person name="Zelensky A."/>
            <person name="Zhou K."/>
            <person name="Armbrust E.V."/>
            <person name="Bhattacharya D."/>
            <person name="Goodenough U.W."/>
            <person name="Van de Peer Y."/>
            <person name="Grigoriev I.V."/>
        </authorList>
    </citation>
    <scope>NUCLEOTIDE SEQUENCE [LARGE SCALE GENOMIC DNA]</scope>
    <source>
        <strain evidence="2 3">CCMP1545</strain>
    </source>
</reference>
<dbReference type="KEGG" id="mpp:MICPUCDRAFT_51851"/>
<accession>C1N251</accession>
<feature type="compositionally biased region" description="Basic and acidic residues" evidence="1">
    <location>
        <begin position="22"/>
        <end position="36"/>
    </location>
</feature>
<dbReference type="Proteomes" id="UP000001876">
    <property type="component" value="Unassembled WGS sequence"/>
</dbReference>
<dbReference type="AlphaFoldDB" id="C1N251"/>
<evidence type="ECO:0000313" key="3">
    <source>
        <dbReference type="Proteomes" id="UP000001876"/>
    </source>
</evidence>
<feature type="region of interest" description="Disordered" evidence="1">
    <location>
        <begin position="1"/>
        <end position="70"/>
    </location>
</feature>
<evidence type="ECO:0000256" key="1">
    <source>
        <dbReference type="SAM" id="MobiDB-lite"/>
    </source>
</evidence>
<gene>
    <name evidence="2" type="ORF">MICPUCDRAFT_51851</name>
</gene>
<protein>
    <submittedName>
        <fullName evidence="2">Predicted protein</fullName>
    </submittedName>
</protein>
<dbReference type="RefSeq" id="XP_003062029.1">
    <property type="nucleotide sequence ID" value="XM_003061983.1"/>
</dbReference>
<dbReference type="GeneID" id="9687670"/>